<protein>
    <submittedName>
        <fullName evidence="3">Uncharacterized protein</fullName>
    </submittedName>
</protein>
<name>A0A8X6SZC4_TRICX</name>
<accession>A0A8X6SZC4</accession>
<proteinExistence type="predicted"/>
<gene>
    <name evidence="3" type="ORF">TNCV_1282061</name>
</gene>
<sequence>MQKGLEDMQKSQQETKNELVERMENTQRCQEEIKERMEKGQEDLRNTFEKKIDSVEKKIALKVEEKIVVVEEKMEKKVEEKKETIREVDGNFSLMSQRVEDLEKKLLVSGNATNERASLFLFLQNMCLLLYCL</sequence>
<comment type="caution">
    <text evidence="3">The sequence shown here is derived from an EMBL/GenBank/DDBJ whole genome shotgun (WGS) entry which is preliminary data.</text>
</comment>
<evidence type="ECO:0000256" key="1">
    <source>
        <dbReference type="SAM" id="Coils"/>
    </source>
</evidence>
<organism evidence="3 4">
    <name type="scientific">Trichonephila clavipes</name>
    <name type="common">Golden silk orbweaver</name>
    <name type="synonym">Nephila clavipes</name>
    <dbReference type="NCBI Taxonomy" id="2585209"/>
    <lineage>
        <taxon>Eukaryota</taxon>
        <taxon>Metazoa</taxon>
        <taxon>Ecdysozoa</taxon>
        <taxon>Arthropoda</taxon>
        <taxon>Chelicerata</taxon>
        <taxon>Arachnida</taxon>
        <taxon>Araneae</taxon>
        <taxon>Araneomorphae</taxon>
        <taxon>Entelegynae</taxon>
        <taxon>Araneoidea</taxon>
        <taxon>Nephilidae</taxon>
        <taxon>Trichonephila</taxon>
    </lineage>
</organism>
<evidence type="ECO:0000313" key="4">
    <source>
        <dbReference type="Proteomes" id="UP000887159"/>
    </source>
</evidence>
<keyword evidence="1" id="KW-0175">Coiled coil</keyword>
<feature type="region of interest" description="Disordered" evidence="2">
    <location>
        <begin position="1"/>
        <end position="25"/>
    </location>
</feature>
<keyword evidence="4" id="KW-1185">Reference proteome</keyword>
<evidence type="ECO:0000256" key="2">
    <source>
        <dbReference type="SAM" id="MobiDB-lite"/>
    </source>
</evidence>
<reference evidence="3" key="1">
    <citation type="submission" date="2020-08" db="EMBL/GenBank/DDBJ databases">
        <title>Multicomponent nature underlies the extraordinary mechanical properties of spider dragline silk.</title>
        <authorList>
            <person name="Kono N."/>
            <person name="Nakamura H."/>
            <person name="Mori M."/>
            <person name="Yoshida Y."/>
            <person name="Ohtoshi R."/>
            <person name="Malay A.D."/>
            <person name="Moran D.A.P."/>
            <person name="Tomita M."/>
            <person name="Numata K."/>
            <person name="Arakawa K."/>
        </authorList>
    </citation>
    <scope>NUCLEOTIDE SEQUENCE</scope>
</reference>
<evidence type="ECO:0000313" key="3">
    <source>
        <dbReference type="EMBL" id="GFY15558.1"/>
    </source>
</evidence>
<dbReference type="Proteomes" id="UP000887159">
    <property type="component" value="Unassembled WGS sequence"/>
</dbReference>
<feature type="coiled-coil region" evidence="1">
    <location>
        <begin position="60"/>
        <end position="91"/>
    </location>
</feature>
<dbReference type="EMBL" id="BMAU01021335">
    <property type="protein sequence ID" value="GFY15558.1"/>
    <property type="molecule type" value="Genomic_DNA"/>
</dbReference>
<dbReference type="AlphaFoldDB" id="A0A8X6SZC4"/>